<dbReference type="SUPFAM" id="SSF56672">
    <property type="entry name" value="DNA/RNA polymerases"/>
    <property type="match status" value="1"/>
</dbReference>
<dbReference type="Pfam" id="PF07727">
    <property type="entry name" value="RVT_2"/>
    <property type="match status" value="1"/>
</dbReference>
<feature type="domain" description="Retroviral polymerase SH3-like" evidence="3">
    <location>
        <begin position="3"/>
        <end position="38"/>
    </location>
</feature>
<feature type="compositionally biased region" description="Low complexity" evidence="1">
    <location>
        <begin position="83"/>
        <end position="93"/>
    </location>
</feature>
<reference evidence="4" key="1">
    <citation type="journal article" date="2005" name="BMC Biol.">
        <title>The sequence of rice chromosomes 11 and 12, rich in disease resistance genes and recent gene duplications.</title>
        <authorList>
            <consortium name="The rice chromosomes 11 and 12 sequencing consortia"/>
        </authorList>
    </citation>
    <scope>NUCLEOTIDE SEQUENCE [LARGE SCALE GENOMIC DNA]</scope>
</reference>
<feature type="domain" description="Reverse transcriptase Ty1/copia-type" evidence="2">
    <location>
        <begin position="186"/>
        <end position="424"/>
    </location>
</feature>
<dbReference type="CDD" id="cd09272">
    <property type="entry name" value="RNase_HI_RT_Ty1"/>
    <property type="match status" value="1"/>
</dbReference>
<dbReference type="InterPro" id="IPR057670">
    <property type="entry name" value="SH3_retrovirus"/>
</dbReference>
<organism evidence="4">
    <name type="scientific">Oryza sativa subsp. japonica</name>
    <name type="common">Rice</name>
    <dbReference type="NCBI Taxonomy" id="39947"/>
    <lineage>
        <taxon>Eukaryota</taxon>
        <taxon>Viridiplantae</taxon>
        <taxon>Streptophyta</taxon>
        <taxon>Embryophyta</taxon>
        <taxon>Tracheophyta</taxon>
        <taxon>Spermatophyta</taxon>
        <taxon>Magnoliopsida</taxon>
        <taxon>Liliopsida</taxon>
        <taxon>Poales</taxon>
        <taxon>Poaceae</taxon>
        <taxon>BOP clade</taxon>
        <taxon>Oryzoideae</taxon>
        <taxon>Oryzeae</taxon>
        <taxon>Oryzinae</taxon>
        <taxon>Oryza</taxon>
        <taxon>Oryza sativa</taxon>
    </lineage>
</organism>
<evidence type="ECO:0000256" key="1">
    <source>
        <dbReference type="SAM" id="MobiDB-lite"/>
    </source>
</evidence>
<dbReference type="AlphaFoldDB" id="Q2R8K9"/>
<proteinExistence type="predicted"/>
<evidence type="ECO:0000313" key="4">
    <source>
        <dbReference type="EMBL" id="ABA92210.1"/>
    </source>
</evidence>
<dbReference type="Pfam" id="PF25597">
    <property type="entry name" value="SH3_retrovirus"/>
    <property type="match status" value="1"/>
</dbReference>
<feature type="compositionally biased region" description="Pro residues" evidence="1">
    <location>
        <begin position="70"/>
        <end position="82"/>
    </location>
</feature>
<reference evidence="4" key="3">
    <citation type="submission" date="2006-01" db="EMBL/GenBank/DDBJ databases">
        <authorList>
            <person name="Buell R."/>
        </authorList>
    </citation>
    <scope>NUCLEOTIDE SEQUENCE</scope>
</reference>
<name>Q2R8K9_ORYSJ</name>
<dbReference type="InterPro" id="IPR013103">
    <property type="entry name" value="RVT_2"/>
</dbReference>
<dbReference type="InterPro" id="IPR043502">
    <property type="entry name" value="DNA/RNA_pol_sf"/>
</dbReference>
<accession>Q2R8K9</accession>
<dbReference type="PANTHER" id="PTHR11439">
    <property type="entry name" value="GAG-POL-RELATED RETROTRANSPOSON"/>
    <property type="match status" value="1"/>
</dbReference>
<feature type="region of interest" description="Disordered" evidence="1">
    <location>
        <begin position="57"/>
        <end position="120"/>
    </location>
</feature>
<sequence length="588" mass="64793">MPNVKKLDDRSKHMIFVGYKLGSKAYRAYDPVTRRAETGVDTDFVVEYATVQHPDAVPSTRRFVERETAPPSPAAAPPPPGSPFVSSPSQASPSTPPHAGTPTVEFVSPPSGLEDNLDVDHDDAPLKFRTVDNVLAPATPPGQAVREFDEDLLMVSAEEPASFDEAEQHQCWRQAMIEEIKSIEANNTWRLVNGPPCQRPIGLKWVFKTKKDAAGNVTRYKARLVAKGYVQRQGIDFDEVFAPVARLESVRVLLAHAASEGWAVHHMDVKSAFLNGELQEEVYVTQPAGFVDAGKEHMVLRLDKALYGLRQAPRVVCQARRIPAGSRSSSEHAVYFRGTGTRRLVVGIYVDDLIITGGESTELEQFKEEMKGTFQMSDLGLLKYYVGLEVNQTKDGITVCQRAYAEKILEMAGMSSSNPSLTLMESRLKLSKSSAAPAVDATDYRRIMGSLRYLVNSRPDLAFSVGYVSRFTKKPTTEHMAAVKRVLRYIASTTNYGCQYRRKKDAVCLIGYNDSDLAGDVDSRKSTMGVLFFLGDNLITWQSQKQKVVALLSSEAEYIAATTAACHSVCGWRVSLLSSGEKKGAPSH</sequence>
<evidence type="ECO:0000259" key="3">
    <source>
        <dbReference type="Pfam" id="PF25597"/>
    </source>
</evidence>
<evidence type="ECO:0000259" key="2">
    <source>
        <dbReference type="Pfam" id="PF07727"/>
    </source>
</evidence>
<dbReference type="PANTHER" id="PTHR11439:SF515">
    <property type="entry name" value="GAG-POL POLYPROTEIN"/>
    <property type="match status" value="1"/>
</dbReference>
<protein>
    <submittedName>
        <fullName evidence="4">Retrotransposon protein, putative, unclassified</fullName>
    </submittedName>
</protein>
<reference evidence="4" key="2">
    <citation type="submission" date="2005-04" db="EMBL/GenBank/DDBJ databases">
        <authorList>
            <person name="Buell C.R."/>
            <person name="Wing R.A."/>
            <person name="McCombie W.A."/>
            <person name="Ouyang S."/>
        </authorList>
    </citation>
    <scope>NUCLEOTIDE SEQUENCE</scope>
</reference>
<dbReference type="EMBL" id="DP000010">
    <property type="protein sequence ID" value="ABA92210.1"/>
    <property type="molecule type" value="Genomic_DNA"/>
</dbReference>
<gene>
    <name evidence="4" type="ordered locus">LOC_Os11g11830</name>
</gene>